<gene>
    <name evidence="2" type="ORF">KZ820_19170</name>
</gene>
<sequence>MTLLPHVTAQRRIALAGGALLALGAAGGAGAMALSRPAVEMAPTVPTAVAKLPQSSGTVTVRGRVAAVYGDRFVVEDSTGRALVDAGRDSAPRAGAPVLVQGRYDEGQLRARFLVDSAGAREVGPPPPPPGAKAPPPPGAGAPPPPVPGAGAPPPPQPGAGAPPPPPPGAGAPPPPPGAGAPPPPPPTAVSVPAPTADAAMPVPPTGSATTPR</sequence>
<dbReference type="PROSITE" id="PS51318">
    <property type="entry name" value="TAT"/>
    <property type="match status" value="1"/>
</dbReference>
<dbReference type="InterPro" id="IPR036700">
    <property type="entry name" value="BOBF_sf"/>
</dbReference>
<dbReference type="Proteomes" id="UP000759103">
    <property type="component" value="Unassembled WGS sequence"/>
</dbReference>
<proteinExistence type="predicted"/>
<dbReference type="InterPro" id="IPR006311">
    <property type="entry name" value="TAT_signal"/>
</dbReference>
<accession>A0ABS7BTE1</accession>
<name>A0ABS7BTE1_9SPHN</name>
<dbReference type="RefSeq" id="WP_219750454.1">
    <property type="nucleotide sequence ID" value="NZ_JAHXZN010000010.1"/>
</dbReference>
<evidence type="ECO:0000256" key="1">
    <source>
        <dbReference type="SAM" id="MobiDB-lite"/>
    </source>
</evidence>
<evidence type="ECO:0000313" key="3">
    <source>
        <dbReference type="Proteomes" id="UP000759103"/>
    </source>
</evidence>
<protein>
    <submittedName>
        <fullName evidence="2">Uncharacterized protein</fullName>
    </submittedName>
</protein>
<organism evidence="2 3">
    <name type="scientific">Sphingomonas citri</name>
    <dbReference type="NCBI Taxonomy" id="2862499"/>
    <lineage>
        <taxon>Bacteria</taxon>
        <taxon>Pseudomonadati</taxon>
        <taxon>Pseudomonadota</taxon>
        <taxon>Alphaproteobacteria</taxon>
        <taxon>Sphingomonadales</taxon>
        <taxon>Sphingomonadaceae</taxon>
        <taxon>Sphingomonas</taxon>
    </lineage>
</organism>
<evidence type="ECO:0000313" key="2">
    <source>
        <dbReference type="EMBL" id="MBW6532869.1"/>
    </source>
</evidence>
<dbReference type="EMBL" id="JAHXZN010000010">
    <property type="protein sequence ID" value="MBW6532869.1"/>
    <property type="molecule type" value="Genomic_DNA"/>
</dbReference>
<keyword evidence="3" id="KW-1185">Reference proteome</keyword>
<feature type="region of interest" description="Disordered" evidence="1">
    <location>
        <begin position="119"/>
        <end position="213"/>
    </location>
</feature>
<dbReference type="SUPFAM" id="SSF101756">
    <property type="entry name" value="Hypothetical protein YgiW"/>
    <property type="match status" value="1"/>
</dbReference>
<comment type="caution">
    <text evidence="2">The sequence shown here is derived from an EMBL/GenBank/DDBJ whole genome shotgun (WGS) entry which is preliminary data.</text>
</comment>
<reference evidence="2 3" key="1">
    <citation type="submission" date="2021-07" db="EMBL/GenBank/DDBJ databases">
        <title>Sphingomonas sp.</title>
        <authorList>
            <person name="Feng G."/>
            <person name="Li J."/>
            <person name="Pan M."/>
        </authorList>
    </citation>
    <scope>NUCLEOTIDE SEQUENCE [LARGE SCALE GENOMIC DNA]</scope>
    <source>
        <strain evidence="2 3">RRHST34</strain>
    </source>
</reference>
<feature type="compositionally biased region" description="Pro residues" evidence="1">
    <location>
        <begin position="124"/>
        <end position="188"/>
    </location>
</feature>